<proteinExistence type="predicted"/>
<sequence>MMAGKKDSKGTLFAISDCILLLFFNLLLLALVIVESSRYGSPGFITSLSLTLGIKQEDRKYKHTVDLPKTTFGMRANSSVREPEIQKLWEENQVFKKVIEKNSRSLDQKARKDLTPLKLREKAAKFAKETVKNQMSSFKVPSLF</sequence>
<keyword evidence="1" id="KW-0812">Transmembrane</keyword>
<keyword evidence="1" id="KW-1133">Transmembrane helix</keyword>
<accession>A0AAN9J9Q3</accession>
<dbReference type="InterPro" id="IPR050081">
    <property type="entry name" value="Ile-tRNA_ligase"/>
</dbReference>
<dbReference type="PANTHER" id="PTHR42765:SF1">
    <property type="entry name" value="ISOLEUCINE--TRNA LIGASE, MITOCHONDRIAL"/>
    <property type="match status" value="1"/>
</dbReference>
<keyword evidence="3" id="KW-1185">Reference proteome</keyword>
<dbReference type="GO" id="GO:0032543">
    <property type="term" value="P:mitochondrial translation"/>
    <property type="evidence" value="ECO:0007669"/>
    <property type="project" value="TreeGrafter"/>
</dbReference>
<comment type="caution">
    <text evidence="2">The sequence shown here is derived from an EMBL/GenBank/DDBJ whole genome shotgun (WGS) entry which is preliminary data.</text>
</comment>
<gene>
    <name evidence="2" type="ORF">RJT34_16708</name>
</gene>
<dbReference type="EMBL" id="JAYKXN010000004">
    <property type="protein sequence ID" value="KAK7293833.1"/>
    <property type="molecule type" value="Genomic_DNA"/>
</dbReference>
<dbReference type="GO" id="GO:0006428">
    <property type="term" value="P:isoleucyl-tRNA aminoacylation"/>
    <property type="evidence" value="ECO:0007669"/>
    <property type="project" value="TreeGrafter"/>
</dbReference>
<evidence type="ECO:0000313" key="3">
    <source>
        <dbReference type="Proteomes" id="UP001359559"/>
    </source>
</evidence>
<name>A0AAN9J9Q3_CLITE</name>
<dbReference type="GO" id="GO:0005739">
    <property type="term" value="C:mitochondrion"/>
    <property type="evidence" value="ECO:0007669"/>
    <property type="project" value="TreeGrafter"/>
</dbReference>
<protein>
    <submittedName>
        <fullName evidence="2">Uncharacterized protein</fullName>
    </submittedName>
</protein>
<dbReference type="GO" id="GO:0004822">
    <property type="term" value="F:isoleucine-tRNA ligase activity"/>
    <property type="evidence" value="ECO:0007669"/>
    <property type="project" value="TreeGrafter"/>
</dbReference>
<dbReference type="PANTHER" id="PTHR42765">
    <property type="entry name" value="SOLEUCYL-TRNA SYNTHETASE"/>
    <property type="match status" value="1"/>
</dbReference>
<dbReference type="Proteomes" id="UP001359559">
    <property type="component" value="Unassembled WGS sequence"/>
</dbReference>
<organism evidence="2 3">
    <name type="scientific">Clitoria ternatea</name>
    <name type="common">Butterfly pea</name>
    <dbReference type="NCBI Taxonomy" id="43366"/>
    <lineage>
        <taxon>Eukaryota</taxon>
        <taxon>Viridiplantae</taxon>
        <taxon>Streptophyta</taxon>
        <taxon>Embryophyta</taxon>
        <taxon>Tracheophyta</taxon>
        <taxon>Spermatophyta</taxon>
        <taxon>Magnoliopsida</taxon>
        <taxon>eudicotyledons</taxon>
        <taxon>Gunneridae</taxon>
        <taxon>Pentapetalae</taxon>
        <taxon>rosids</taxon>
        <taxon>fabids</taxon>
        <taxon>Fabales</taxon>
        <taxon>Fabaceae</taxon>
        <taxon>Papilionoideae</taxon>
        <taxon>50 kb inversion clade</taxon>
        <taxon>NPAAA clade</taxon>
        <taxon>indigoferoid/millettioid clade</taxon>
        <taxon>Phaseoleae</taxon>
        <taxon>Clitoria</taxon>
    </lineage>
</organism>
<feature type="transmembrane region" description="Helical" evidence="1">
    <location>
        <begin position="12"/>
        <end position="34"/>
    </location>
</feature>
<reference evidence="2 3" key="1">
    <citation type="submission" date="2024-01" db="EMBL/GenBank/DDBJ databases">
        <title>The genomes of 5 underutilized Papilionoideae crops provide insights into root nodulation and disease resistance.</title>
        <authorList>
            <person name="Yuan L."/>
        </authorList>
    </citation>
    <scope>NUCLEOTIDE SEQUENCE [LARGE SCALE GENOMIC DNA]</scope>
    <source>
        <strain evidence="2">LY-2023</strain>
        <tissue evidence="2">Leaf</tissue>
    </source>
</reference>
<evidence type="ECO:0000256" key="1">
    <source>
        <dbReference type="SAM" id="Phobius"/>
    </source>
</evidence>
<evidence type="ECO:0000313" key="2">
    <source>
        <dbReference type="EMBL" id="KAK7293833.1"/>
    </source>
</evidence>
<dbReference type="AlphaFoldDB" id="A0AAN9J9Q3"/>
<keyword evidence="1" id="KW-0472">Membrane</keyword>